<name>A0AAV0DMS2_9ASTE</name>
<comment type="caution">
    <text evidence="2">The sequence shown here is derived from an EMBL/GenBank/DDBJ whole genome shotgun (WGS) entry which is preliminary data.</text>
</comment>
<evidence type="ECO:0008006" key="4">
    <source>
        <dbReference type="Google" id="ProtNLM"/>
    </source>
</evidence>
<keyword evidence="3" id="KW-1185">Reference proteome</keyword>
<organism evidence="2 3">
    <name type="scientific">Cuscuta epithymum</name>
    <dbReference type="NCBI Taxonomy" id="186058"/>
    <lineage>
        <taxon>Eukaryota</taxon>
        <taxon>Viridiplantae</taxon>
        <taxon>Streptophyta</taxon>
        <taxon>Embryophyta</taxon>
        <taxon>Tracheophyta</taxon>
        <taxon>Spermatophyta</taxon>
        <taxon>Magnoliopsida</taxon>
        <taxon>eudicotyledons</taxon>
        <taxon>Gunneridae</taxon>
        <taxon>Pentapetalae</taxon>
        <taxon>asterids</taxon>
        <taxon>lamiids</taxon>
        <taxon>Solanales</taxon>
        <taxon>Convolvulaceae</taxon>
        <taxon>Cuscuteae</taxon>
        <taxon>Cuscuta</taxon>
        <taxon>Cuscuta subgen. Cuscuta</taxon>
    </lineage>
</organism>
<evidence type="ECO:0000313" key="2">
    <source>
        <dbReference type="EMBL" id="CAH9102839.1"/>
    </source>
</evidence>
<evidence type="ECO:0000313" key="3">
    <source>
        <dbReference type="Proteomes" id="UP001152523"/>
    </source>
</evidence>
<evidence type="ECO:0000256" key="1">
    <source>
        <dbReference type="SAM" id="MobiDB-lite"/>
    </source>
</evidence>
<gene>
    <name evidence="2" type="ORF">CEPIT_LOCUS16146</name>
</gene>
<reference evidence="2" key="1">
    <citation type="submission" date="2022-07" db="EMBL/GenBank/DDBJ databases">
        <authorList>
            <person name="Macas J."/>
            <person name="Novak P."/>
            <person name="Neumann P."/>
        </authorList>
    </citation>
    <scope>NUCLEOTIDE SEQUENCE</scope>
</reference>
<feature type="region of interest" description="Disordered" evidence="1">
    <location>
        <begin position="87"/>
        <end position="130"/>
    </location>
</feature>
<proteinExistence type="predicted"/>
<dbReference type="EMBL" id="CAMAPF010000117">
    <property type="protein sequence ID" value="CAH9102839.1"/>
    <property type="molecule type" value="Genomic_DNA"/>
</dbReference>
<sequence length="130" mass="14895">MRSLPSAWKPKPKAIEEAKDLSTMTLEDLTGSLMTYELGLQEEQDAENVRRERGIALKSQGEKEVSESESDDEMSMFKKQFGKMYRHFKSNRNKQDPPPTEDQMNDEKMLRNRKLKAKAAQTALANTKAV</sequence>
<dbReference type="AlphaFoldDB" id="A0AAV0DMS2"/>
<feature type="compositionally biased region" description="Low complexity" evidence="1">
    <location>
        <begin position="118"/>
        <end position="130"/>
    </location>
</feature>
<protein>
    <recommendedName>
        <fullName evidence="4">UBN2 domain-containing protein</fullName>
    </recommendedName>
</protein>
<dbReference type="Proteomes" id="UP001152523">
    <property type="component" value="Unassembled WGS sequence"/>
</dbReference>
<accession>A0AAV0DMS2</accession>